<evidence type="ECO:0000259" key="8">
    <source>
        <dbReference type="PROSITE" id="PS50110"/>
    </source>
</evidence>
<dbReference type="CDD" id="cd00383">
    <property type="entry name" value="trans_reg_C"/>
    <property type="match status" value="1"/>
</dbReference>
<evidence type="ECO:0000313" key="10">
    <source>
        <dbReference type="EMBL" id="SBW03260.1"/>
    </source>
</evidence>
<dbReference type="Pfam" id="PF00072">
    <property type="entry name" value="Response_reg"/>
    <property type="match status" value="1"/>
</dbReference>
<sequence length="226" mass="25899">MNLLIIEDEIDLLESITEFLVSESFSVQSVTTYAMAEEKVGLYDYDCVVVDINLPGGSGLDIIRKLKSKNKDAGVIIISAKNSLDDKLTGLDIGADDYLTKPFHLSELNARIKSIIRRRGLKGSNEKKFNELTVQFDNRRLFVNEKEVVLTRKEYDLLLYFIMNEDKVLSKEDIAEHLWGDDMSLTADSFDFIYNHIKNLRKKLIDNGCKDYIKTVYGIGYKFSEE</sequence>
<keyword evidence="5" id="KW-0804">Transcription</keyword>
<dbReference type="AlphaFoldDB" id="A0A212JUY8"/>
<dbReference type="EMBL" id="FLUM01000003">
    <property type="protein sequence ID" value="SBW03260.1"/>
    <property type="molecule type" value="Genomic_DNA"/>
</dbReference>
<dbReference type="GO" id="GO:0000976">
    <property type="term" value="F:transcription cis-regulatory region binding"/>
    <property type="evidence" value="ECO:0007669"/>
    <property type="project" value="TreeGrafter"/>
</dbReference>
<dbReference type="GO" id="GO:0005829">
    <property type="term" value="C:cytosol"/>
    <property type="evidence" value="ECO:0007669"/>
    <property type="project" value="TreeGrafter"/>
</dbReference>
<reference evidence="10" key="1">
    <citation type="submission" date="2016-04" db="EMBL/GenBank/DDBJ databases">
        <authorList>
            <person name="Evans L.H."/>
            <person name="Alamgir A."/>
            <person name="Owens N."/>
            <person name="Weber N.D."/>
            <person name="Virtaneva K."/>
            <person name="Barbian K."/>
            <person name="Babar A."/>
            <person name="Rosenke K."/>
        </authorList>
    </citation>
    <scope>NUCLEOTIDE SEQUENCE</scope>
    <source>
        <strain evidence="10">86-1</strain>
    </source>
</reference>
<gene>
    <name evidence="10" type="ORF">KL86DYS1_30528</name>
</gene>
<dbReference type="GO" id="GO:0000156">
    <property type="term" value="F:phosphorelay response regulator activity"/>
    <property type="evidence" value="ECO:0007669"/>
    <property type="project" value="TreeGrafter"/>
</dbReference>
<organism evidence="10">
    <name type="scientific">uncultured Dysgonomonas sp</name>
    <dbReference type="NCBI Taxonomy" id="206096"/>
    <lineage>
        <taxon>Bacteria</taxon>
        <taxon>Pseudomonadati</taxon>
        <taxon>Bacteroidota</taxon>
        <taxon>Bacteroidia</taxon>
        <taxon>Bacteroidales</taxon>
        <taxon>Dysgonomonadaceae</taxon>
        <taxon>Dysgonomonas</taxon>
        <taxon>environmental samples</taxon>
    </lineage>
</organism>
<dbReference type="SMART" id="SM00862">
    <property type="entry name" value="Trans_reg_C"/>
    <property type="match status" value="1"/>
</dbReference>
<evidence type="ECO:0000256" key="3">
    <source>
        <dbReference type="ARBA" id="ARBA00023015"/>
    </source>
</evidence>
<dbReference type="InterPro" id="IPR001789">
    <property type="entry name" value="Sig_transdc_resp-reg_receiver"/>
</dbReference>
<dbReference type="PANTHER" id="PTHR48111:SF22">
    <property type="entry name" value="REGULATOR OF RPOS"/>
    <property type="match status" value="1"/>
</dbReference>
<dbReference type="GO" id="GO:0006355">
    <property type="term" value="P:regulation of DNA-templated transcription"/>
    <property type="evidence" value="ECO:0007669"/>
    <property type="project" value="InterPro"/>
</dbReference>
<accession>A0A212JUY8</accession>
<evidence type="ECO:0000256" key="2">
    <source>
        <dbReference type="ARBA" id="ARBA00023012"/>
    </source>
</evidence>
<dbReference type="PROSITE" id="PS51755">
    <property type="entry name" value="OMPR_PHOB"/>
    <property type="match status" value="1"/>
</dbReference>
<feature type="DNA-binding region" description="OmpR/PhoB-type" evidence="7">
    <location>
        <begin position="124"/>
        <end position="225"/>
    </location>
</feature>
<dbReference type="InterPro" id="IPR036388">
    <property type="entry name" value="WH-like_DNA-bd_sf"/>
</dbReference>
<keyword evidence="2" id="KW-0902">Two-component regulatory system</keyword>
<dbReference type="Gene3D" id="3.40.50.2300">
    <property type="match status" value="1"/>
</dbReference>
<dbReference type="GO" id="GO:0032993">
    <property type="term" value="C:protein-DNA complex"/>
    <property type="evidence" value="ECO:0007669"/>
    <property type="project" value="TreeGrafter"/>
</dbReference>
<keyword evidence="3" id="KW-0805">Transcription regulation</keyword>
<evidence type="ECO:0000256" key="5">
    <source>
        <dbReference type="ARBA" id="ARBA00023163"/>
    </source>
</evidence>
<dbReference type="Pfam" id="PF00486">
    <property type="entry name" value="Trans_reg_C"/>
    <property type="match status" value="1"/>
</dbReference>
<dbReference type="PROSITE" id="PS50110">
    <property type="entry name" value="RESPONSE_REGULATORY"/>
    <property type="match status" value="1"/>
</dbReference>
<dbReference type="SMART" id="SM00448">
    <property type="entry name" value="REC"/>
    <property type="match status" value="1"/>
</dbReference>
<feature type="domain" description="Response regulatory" evidence="8">
    <location>
        <begin position="2"/>
        <end position="116"/>
    </location>
</feature>
<dbReference type="RefSeq" id="WP_296942436.1">
    <property type="nucleotide sequence ID" value="NZ_LT599032.1"/>
</dbReference>
<dbReference type="Gene3D" id="1.10.10.10">
    <property type="entry name" value="Winged helix-like DNA-binding domain superfamily/Winged helix DNA-binding domain"/>
    <property type="match status" value="1"/>
</dbReference>
<proteinExistence type="predicted"/>
<keyword evidence="1 6" id="KW-0597">Phosphoprotein</keyword>
<protein>
    <submittedName>
        <fullName evidence="10">Uncharacterized protein</fullName>
    </submittedName>
</protein>
<evidence type="ECO:0000256" key="7">
    <source>
        <dbReference type="PROSITE-ProRule" id="PRU01091"/>
    </source>
</evidence>
<evidence type="ECO:0000259" key="9">
    <source>
        <dbReference type="PROSITE" id="PS51755"/>
    </source>
</evidence>
<keyword evidence="4 7" id="KW-0238">DNA-binding</keyword>
<dbReference type="Gene3D" id="6.10.250.690">
    <property type="match status" value="1"/>
</dbReference>
<feature type="modified residue" description="4-aspartylphosphate" evidence="6">
    <location>
        <position position="51"/>
    </location>
</feature>
<dbReference type="InterPro" id="IPR011006">
    <property type="entry name" value="CheY-like_superfamily"/>
</dbReference>
<name>A0A212JUY8_9BACT</name>
<dbReference type="InterPro" id="IPR001867">
    <property type="entry name" value="OmpR/PhoB-type_DNA-bd"/>
</dbReference>
<evidence type="ECO:0000256" key="4">
    <source>
        <dbReference type="ARBA" id="ARBA00023125"/>
    </source>
</evidence>
<evidence type="ECO:0000256" key="1">
    <source>
        <dbReference type="ARBA" id="ARBA00022553"/>
    </source>
</evidence>
<dbReference type="InterPro" id="IPR039420">
    <property type="entry name" value="WalR-like"/>
</dbReference>
<feature type="domain" description="OmpR/PhoB-type" evidence="9">
    <location>
        <begin position="124"/>
        <end position="225"/>
    </location>
</feature>
<evidence type="ECO:0000256" key="6">
    <source>
        <dbReference type="PROSITE-ProRule" id="PRU00169"/>
    </source>
</evidence>
<dbReference type="SUPFAM" id="SSF52172">
    <property type="entry name" value="CheY-like"/>
    <property type="match status" value="1"/>
</dbReference>
<dbReference type="PANTHER" id="PTHR48111">
    <property type="entry name" value="REGULATOR OF RPOS"/>
    <property type="match status" value="1"/>
</dbReference>